<reference evidence="1 2" key="1">
    <citation type="journal article" date="2015" name="Genome Announc.">
        <title>Expanding the biotechnology potential of lactobacilli through comparative genomics of 213 strains and associated genera.</title>
        <authorList>
            <person name="Sun Z."/>
            <person name="Harris H.M."/>
            <person name="McCann A."/>
            <person name="Guo C."/>
            <person name="Argimon S."/>
            <person name="Zhang W."/>
            <person name="Yang X."/>
            <person name="Jeffery I.B."/>
            <person name="Cooney J.C."/>
            <person name="Kagawa T.F."/>
            <person name="Liu W."/>
            <person name="Song Y."/>
            <person name="Salvetti E."/>
            <person name="Wrobel A."/>
            <person name="Rasinkangas P."/>
            <person name="Parkhill J."/>
            <person name="Rea M.C."/>
            <person name="O'Sullivan O."/>
            <person name="Ritari J."/>
            <person name="Douillard F.P."/>
            <person name="Paul Ross R."/>
            <person name="Yang R."/>
            <person name="Briner A.E."/>
            <person name="Felis G.E."/>
            <person name="de Vos W.M."/>
            <person name="Barrangou R."/>
            <person name="Klaenhammer T.R."/>
            <person name="Caufield P.W."/>
            <person name="Cui Y."/>
            <person name="Zhang H."/>
            <person name="O'Toole P.W."/>
        </authorList>
    </citation>
    <scope>NUCLEOTIDE SEQUENCE [LARGE SCALE GENOMIC DNA]</scope>
    <source>
        <strain evidence="1 2">DSM 24302</strain>
    </source>
</reference>
<dbReference type="EMBL" id="AYZR01000009">
    <property type="protein sequence ID" value="KRM93246.1"/>
    <property type="molecule type" value="Genomic_DNA"/>
</dbReference>
<name>A0A0R2CNN1_9LACO</name>
<dbReference type="AlphaFoldDB" id="A0A0R2CNN1"/>
<keyword evidence="2" id="KW-1185">Reference proteome</keyword>
<protein>
    <submittedName>
        <fullName evidence="1">Uncharacterized protein</fullName>
    </submittedName>
</protein>
<dbReference type="RefSeq" id="WP_056978703.1">
    <property type="nucleotide sequence ID" value="NZ_AYZR01000009.1"/>
</dbReference>
<dbReference type="PATRIC" id="fig|1423802.4.peg.924"/>
<accession>A0A0R2CNN1</accession>
<comment type="caution">
    <text evidence="1">The sequence shown here is derived from an EMBL/GenBank/DDBJ whole genome shotgun (WGS) entry which is preliminary data.</text>
</comment>
<evidence type="ECO:0000313" key="2">
    <source>
        <dbReference type="Proteomes" id="UP000051256"/>
    </source>
</evidence>
<gene>
    <name evidence="1" type="ORF">FC56_GL000911</name>
</gene>
<organism evidence="1 2">
    <name type="scientific">Lentilactobacillus senioris DSM 24302 = JCM 17472</name>
    <dbReference type="NCBI Taxonomy" id="1423802"/>
    <lineage>
        <taxon>Bacteria</taxon>
        <taxon>Bacillati</taxon>
        <taxon>Bacillota</taxon>
        <taxon>Bacilli</taxon>
        <taxon>Lactobacillales</taxon>
        <taxon>Lactobacillaceae</taxon>
        <taxon>Lentilactobacillus</taxon>
    </lineage>
</organism>
<dbReference type="Proteomes" id="UP000051256">
    <property type="component" value="Unassembled WGS sequence"/>
</dbReference>
<proteinExistence type="predicted"/>
<dbReference type="STRING" id="1423802.FC56_GL000911"/>
<evidence type="ECO:0000313" key="1">
    <source>
        <dbReference type="EMBL" id="KRM93246.1"/>
    </source>
</evidence>
<sequence length="123" mass="14224">MNQSDRFFQPQNSKDAMRQIEKLFNQYKDAPLTSELITYHRSLMSRLQTDILAAAKQEGIPDRLAANQSMIDIMNHWLTIRLSGQPYNGKMKSFKFVADNATPKFKRRVLKSKGASNHRSARH</sequence>